<feature type="compositionally biased region" description="Basic and acidic residues" evidence="1">
    <location>
        <begin position="16"/>
        <end position="29"/>
    </location>
</feature>
<dbReference type="EMBL" id="MDLC01000011">
    <property type="protein sequence ID" value="ODS24273.1"/>
    <property type="molecule type" value="Genomic_DNA"/>
</dbReference>
<dbReference type="Pfam" id="PF12118">
    <property type="entry name" value="SprA-related"/>
    <property type="match status" value="1"/>
</dbReference>
<comment type="caution">
    <text evidence="2">The sequence shown here is derived from an EMBL/GenBank/DDBJ whole genome shotgun (WGS) entry which is preliminary data.</text>
</comment>
<organism evidence="2 3">
    <name type="scientific">Candidatus Endobugula sertula</name>
    <name type="common">Bugula neritina bacterial symbiont</name>
    <dbReference type="NCBI Taxonomy" id="62101"/>
    <lineage>
        <taxon>Bacteria</taxon>
        <taxon>Pseudomonadati</taxon>
        <taxon>Pseudomonadota</taxon>
        <taxon>Gammaproteobacteria</taxon>
        <taxon>Cellvibrionales</taxon>
        <taxon>Cellvibrionaceae</taxon>
        <taxon>Candidatus Endobugula</taxon>
    </lineage>
</organism>
<feature type="region of interest" description="Disordered" evidence="1">
    <location>
        <begin position="85"/>
        <end position="110"/>
    </location>
</feature>
<evidence type="ECO:0008006" key="4">
    <source>
        <dbReference type="Google" id="ProtNLM"/>
    </source>
</evidence>
<accession>A0A1D2QRV4</accession>
<dbReference type="AlphaFoldDB" id="A0A1D2QRV4"/>
<gene>
    <name evidence="2" type="ORF">AB835_04400</name>
</gene>
<dbReference type="Proteomes" id="UP000242502">
    <property type="component" value="Unassembled WGS sequence"/>
</dbReference>
<sequence>MAEQERQEQEVIHQLAARDREVRNHERAHAAVGGQYASSPRYEFQRGPNGVNYAIGGEVSMSTSPVSGDPQSTIEKAQIIKRAALAPAKPSAQDRKVAAEARGDESSERK</sequence>
<protein>
    <recommendedName>
        <fullName evidence="4">Catalase</fullName>
    </recommendedName>
</protein>
<evidence type="ECO:0000313" key="2">
    <source>
        <dbReference type="EMBL" id="ODS24273.1"/>
    </source>
</evidence>
<feature type="region of interest" description="Disordered" evidence="1">
    <location>
        <begin position="16"/>
        <end position="38"/>
    </location>
</feature>
<name>A0A1D2QRV4_9GAMM</name>
<evidence type="ECO:0000313" key="3">
    <source>
        <dbReference type="Proteomes" id="UP000242502"/>
    </source>
</evidence>
<evidence type="ECO:0000256" key="1">
    <source>
        <dbReference type="SAM" id="MobiDB-lite"/>
    </source>
</evidence>
<proteinExistence type="predicted"/>
<dbReference type="InterPro" id="IPR021973">
    <property type="entry name" value="SprA-related"/>
</dbReference>
<feature type="compositionally biased region" description="Basic and acidic residues" evidence="1">
    <location>
        <begin position="92"/>
        <end position="110"/>
    </location>
</feature>
<dbReference type="STRING" id="62101.AB835_04400"/>
<reference evidence="2 3" key="1">
    <citation type="journal article" date="2016" name="Appl. Environ. Microbiol.">
        <title>Lack of Overt Genome Reduction in the Bryostatin-Producing Bryozoan Symbiont "Candidatus Endobugula sertula".</title>
        <authorList>
            <person name="Miller I.J."/>
            <person name="Vanee N."/>
            <person name="Fong S.S."/>
            <person name="Lim-Fong G.E."/>
            <person name="Kwan J.C."/>
        </authorList>
    </citation>
    <scope>NUCLEOTIDE SEQUENCE [LARGE SCALE GENOMIC DNA]</scope>
    <source>
        <strain evidence="2">AB1-4</strain>
    </source>
</reference>